<gene>
    <name evidence="2" type="ORF">E2562_024439</name>
</gene>
<evidence type="ECO:0000313" key="2">
    <source>
        <dbReference type="EMBL" id="KAF0929750.1"/>
    </source>
</evidence>
<dbReference type="Proteomes" id="UP000479710">
    <property type="component" value="Unassembled WGS sequence"/>
</dbReference>
<organism evidence="2 3">
    <name type="scientific">Oryza meyeriana var. granulata</name>
    <dbReference type="NCBI Taxonomy" id="110450"/>
    <lineage>
        <taxon>Eukaryota</taxon>
        <taxon>Viridiplantae</taxon>
        <taxon>Streptophyta</taxon>
        <taxon>Embryophyta</taxon>
        <taxon>Tracheophyta</taxon>
        <taxon>Spermatophyta</taxon>
        <taxon>Magnoliopsida</taxon>
        <taxon>Liliopsida</taxon>
        <taxon>Poales</taxon>
        <taxon>Poaceae</taxon>
        <taxon>BOP clade</taxon>
        <taxon>Oryzoideae</taxon>
        <taxon>Oryzeae</taxon>
        <taxon>Oryzinae</taxon>
        <taxon>Oryza</taxon>
        <taxon>Oryza meyeriana</taxon>
    </lineage>
</organism>
<feature type="compositionally biased region" description="Polar residues" evidence="1">
    <location>
        <begin position="62"/>
        <end position="71"/>
    </location>
</feature>
<comment type="caution">
    <text evidence="2">The sequence shown here is derived from an EMBL/GenBank/DDBJ whole genome shotgun (WGS) entry which is preliminary data.</text>
</comment>
<evidence type="ECO:0000256" key="1">
    <source>
        <dbReference type="SAM" id="MobiDB-lite"/>
    </source>
</evidence>
<accession>A0A6G1EYN0</accession>
<dbReference type="EMBL" id="SPHZ02000002">
    <property type="protein sequence ID" value="KAF0929750.1"/>
    <property type="molecule type" value="Genomic_DNA"/>
</dbReference>
<feature type="region of interest" description="Disordered" evidence="1">
    <location>
        <begin position="47"/>
        <end position="82"/>
    </location>
</feature>
<keyword evidence="3" id="KW-1185">Reference proteome</keyword>
<evidence type="ECO:0000313" key="3">
    <source>
        <dbReference type="Proteomes" id="UP000479710"/>
    </source>
</evidence>
<feature type="region of interest" description="Disordered" evidence="1">
    <location>
        <begin position="1"/>
        <end position="24"/>
    </location>
</feature>
<feature type="compositionally biased region" description="Polar residues" evidence="1">
    <location>
        <begin position="7"/>
        <end position="21"/>
    </location>
</feature>
<dbReference type="AlphaFoldDB" id="A0A6G1EYN0"/>
<feature type="compositionally biased region" description="Basic and acidic residues" evidence="1">
    <location>
        <begin position="73"/>
        <end position="82"/>
    </location>
</feature>
<proteinExistence type="predicted"/>
<reference evidence="2 3" key="1">
    <citation type="submission" date="2019-11" db="EMBL/GenBank/DDBJ databases">
        <title>Whole genome sequence of Oryza granulata.</title>
        <authorList>
            <person name="Li W."/>
        </authorList>
    </citation>
    <scope>NUCLEOTIDE SEQUENCE [LARGE SCALE GENOMIC DNA]</scope>
    <source>
        <strain evidence="3">cv. Menghai</strain>
        <tissue evidence="2">Leaf</tissue>
    </source>
</reference>
<name>A0A6G1EYN0_9ORYZ</name>
<sequence>MAVHGATTVTRLQHGSDTAWSSRAPGFVARAFPDRFWWQGDSGRRWETEAVTDGPGERCQRTGDSVTTMRPTSRGDKGKIEV</sequence>
<protein>
    <submittedName>
        <fullName evidence="2">Uncharacterized protein</fullName>
    </submittedName>
</protein>